<dbReference type="PANTHER" id="PTHR23501">
    <property type="entry name" value="MAJOR FACILITATOR SUPERFAMILY"/>
    <property type="match status" value="1"/>
</dbReference>
<dbReference type="PROSITE" id="PS50850">
    <property type="entry name" value="MFS"/>
    <property type="match status" value="1"/>
</dbReference>
<feature type="transmembrane region" description="Helical" evidence="6">
    <location>
        <begin position="570"/>
        <end position="590"/>
    </location>
</feature>
<feature type="transmembrane region" description="Helical" evidence="6">
    <location>
        <begin position="495"/>
        <end position="516"/>
    </location>
</feature>
<dbReference type="AlphaFoldDB" id="A0A423WW15"/>
<evidence type="ECO:0000256" key="2">
    <source>
        <dbReference type="ARBA" id="ARBA00022692"/>
    </source>
</evidence>
<feature type="region of interest" description="Disordered" evidence="5">
    <location>
        <begin position="1"/>
        <end position="81"/>
    </location>
</feature>
<dbReference type="GO" id="GO:0015174">
    <property type="term" value="F:basic amino acid transmembrane transporter activity"/>
    <property type="evidence" value="ECO:0007669"/>
    <property type="project" value="TreeGrafter"/>
</dbReference>
<sequence>MTDTKPREWREPASVPGLTTTERSPLTKHPDSTAVYGVYPSPSDTDDYDSSSGNTSLLSPREDEEASIETPVTPVEPTDKGSYGNLSPRAILWIVLPMLLAVFIANADTSIVMATHALIASEFMALESSSWLFTGFMLASTATQTTFGQLSTVFGRKPIIIICYAVFGLGCLLVGTADSMVAAIIGRVLSGSVSAGTNVLVSLVITDLVPVREVATWNSYVNVVAVIGRCVGGPLGGGLADMIGWRMSFIGQAPIFLLAILLCWSALPNIKPKRQGKQPADVVEPKRSKLRQVDFLGSALLTTFLVLILLPLEIGGTKVAWTDPCIPILFCSGAVCLVFFVMAEKYWAANPLLPLSLFCNRHTVVAFLILALQVAAQLGMMFSVPLYFQTTQKMSNTAAGARLLPAVIGNAVGGIMSGYFIRKTGKYKWLISLATLMSASSYALLLLRWHGKTNWLETLYIFPGGFGTGVALSAVFIAVQASVQKAHLAPAVSSLYLSQGFGCVVGLAAVSAAFQAGLRGTLEARLVQLNLDAELRDEIIAKAVASVDYLYKARGDIARVITESYVDGLWYSHIVSLVASLLAFTLTPLLREYKL</sequence>
<evidence type="ECO:0000256" key="1">
    <source>
        <dbReference type="ARBA" id="ARBA00004141"/>
    </source>
</evidence>
<dbReference type="InterPro" id="IPR020846">
    <property type="entry name" value="MFS_dom"/>
</dbReference>
<protein>
    <recommendedName>
        <fullName evidence="7">Major facilitator superfamily (MFS) profile domain-containing protein</fullName>
    </recommendedName>
</protein>
<comment type="caution">
    <text evidence="8">The sequence shown here is derived from an EMBL/GenBank/DDBJ whole genome shotgun (WGS) entry which is preliminary data.</text>
</comment>
<feature type="transmembrane region" description="Helical" evidence="6">
    <location>
        <begin position="459"/>
        <end position="483"/>
    </location>
</feature>
<feature type="transmembrane region" description="Helical" evidence="6">
    <location>
        <begin position="249"/>
        <end position="267"/>
    </location>
</feature>
<dbReference type="Pfam" id="PF07690">
    <property type="entry name" value="MFS_1"/>
    <property type="match status" value="1"/>
</dbReference>
<feature type="transmembrane region" description="Helical" evidence="6">
    <location>
        <begin position="90"/>
        <end position="119"/>
    </location>
</feature>
<evidence type="ECO:0000256" key="4">
    <source>
        <dbReference type="ARBA" id="ARBA00023136"/>
    </source>
</evidence>
<proteinExistence type="predicted"/>
<dbReference type="InterPro" id="IPR011701">
    <property type="entry name" value="MFS"/>
</dbReference>
<comment type="subcellular location">
    <subcellularLocation>
        <location evidence="1">Membrane</location>
        <topology evidence="1">Multi-pass membrane protein</topology>
    </subcellularLocation>
</comment>
<dbReference type="PANTHER" id="PTHR23501:SF33">
    <property type="entry name" value="MAJOR FACILITATOR SUPERFAMILY (MFS) PROFILE DOMAIN-CONTAINING PROTEIN"/>
    <property type="match status" value="1"/>
</dbReference>
<feature type="transmembrane region" description="Helical" evidence="6">
    <location>
        <begin position="400"/>
        <end position="420"/>
    </location>
</feature>
<feature type="compositionally biased region" description="Basic and acidic residues" evidence="5">
    <location>
        <begin position="1"/>
        <end position="11"/>
    </location>
</feature>
<evidence type="ECO:0000256" key="3">
    <source>
        <dbReference type="ARBA" id="ARBA00022989"/>
    </source>
</evidence>
<keyword evidence="9" id="KW-1185">Reference proteome</keyword>
<dbReference type="InterPro" id="IPR036259">
    <property type="entry name" value="MFS_trans_sf"/>
</dbReference>
<evidence type="ECO:0000256" key="6">
    <source>
        <dbReference type="SAM" id="Phobius"/>
    </source>
</evidence>
<keyword evidence="4 6" id="KW-0472">Membrane</keyword>
<feature type="transmembrane region" description="Helical" evidence="6">
    <location>
        <begin position="159"/>
        <end position="185"/>
    </location>
</feature>
<evidence type="ECO:0000313" key="9">
    <source>
        <dbReference type="Proteomes" id="UP000283895"/>
    </source>
</evidence>
<accession>A0A423WW15</accession>
<evidence type="ECO:0000256" key="5">
    <source>
        <dbReference type="SAM" id="MobiDB-lite"/>
    </source>
</evidence>
<dbReference type="GO" id="GO:0000329">
    <property type="term" value="C:fungal-type vacuole membrane"/>
    <property type="evidence" value="ECO:0007669"/>
    <property type="project" value="TreeGrafter"/>
</dbReference>
<evidence type="ECO:0000313" key="8">
    <source>
        <dbReference type="EMBL" id="ROW07674.1"/>
    </source>
</evidence>
<evidence type="ECO:0000259" key="7">
    <source>
        <dbReference type="PROSITE" id="PS50850"/>
    </source>
</evidence>
<feature type="domain" description="Major facilitator superfamily (MFS) profile" evidence="7">
    <location>
        <begin position="94"/>
        <end position="591"/>
    </location>
</feature>
<name>A0A423WW15_9PEZI</name>
<dbReference type="OrthoDB" id="6770063at2759"/>
<reference evidence="8 9" key="1">
    <citation type="submission" date="2015-09" db="EMBL/GenBank/DDBJ databases">
        <title>Host preference determinants of Valsa canker pathogens revealed by comparative genomics.</title>
        <authorList>
            <person name="Yin Z."/>
            <person name="Huang L."/>
        </authorList>
    </citation>
    <scope>NUCLEOTIDE SEQUENCE [LARGE SCALE GENOMIC DNA]</scope>
    <source>
        <strain evidence="8 9">03-1</strain>
    </source>
</reference>
<feature type="transmembrane region" description="Helical" evidence="6">
    <location>
        <begin position="295"/>
        <end position="314"/>
    </location>
</feature>
<dbReference type="SUPFAM" id="SSF103473">
    <property type="entry name" value="MFS general substrate transporter"/>
    <property type="match status" value="1"/>
</dbReference>
<keyword evidence="3 6" id="KW-1133">Transmembrane helix</keyword>
<keyword evidence="2 6" id="KW-0812">Transmembrane</keyword>
<feature type="transmembrane region" description="Helical" evidence="6">
    <location>
        <begin position="364"/>
        <end position="388"/>
    </location>
</feature>
<dbReference type="Proteomes" id="UP000283895">
    <property type="component" value="Unassembled WGS sequence"/>
</dbReference>
<feature type="transmembrane region" description="Helical" evidence="6">
    <location>
        <begin position="427"/>
        <end position="447"/>
    </location>
</feature>
<gene>
    <name evidence="8" type="ORF">VMCG_03348</name>
</gene>
<organism evidence="8 9">
    <name type="scientific">Cytospora schulzeri</name>
    <dbReference type="NCBI Taxonomy" id="448051"/>
    <lineage>
        <taxon>Eukaryota</taxon>
        <taxon>Fungi</taxon>
        <taxon>Dikarya</taxon>
        <taxon>Ascomycota</taxon>
        <taxon>Pezizomycotina</taxon>
        <taxon>Sordariomycetes</taxon>
        <taxon>Sordariomycetidae</taxon>
        <taxon>Diaporthales</taxon>
        <taxon>Cytosporaceae</taxon>
        <taxon>Cytospora</taxon>
    </lineage>
</organism>
<dbReference type="Gene3D" id="1.20.1250.20">
    <property type="entry name" value="MFS general substrate transporter like domains"/>
    <property type="match status" value="2"/>
</dbReference>
<dbReference type="EMBL" id="LKEA01000007">
    <property type="protein sequence ID" value="ROW07674.1"/>
    <property type="molecule type" value="Genomic_DNA"/>
</dbReference>
<feature type="transmembrane region" description="Helical" evidence="6">
    <location>
        <begin position="326"/>
        <end position="343"/>
    </location>
</feature>
<feature type="transmembrane region" description="Helical" evidence="6">
    <location>
        <begin position="131"/>
        <end position="147"/>
    </location>
</feature>